<dbReference type="SUPFAM" id="SSF53756">
    <property type="entry name" value="UDP-Glycosyltransferase/glycogen phosphorylase"/>
    <property type="match status" value="1"/>
</dbReference>
<dbReference type="Proteomes" id="UP001597252">
    <property type="component" value="Unassembled WGS sequence"/>
</dbReference>
<comment type="caution">
    <text evidence="3">The sequence shown here is derived from an EMBL/GenBank/DDBJ whole genome shotgun (WGS) entry which is preliminary data.</text>
</comment>
<evidence type="ECO:0000256" key="1">
    <source>
        <dbReference type="ARBA" id="ARBA00022679"/>
    </source>
</evidence>
<dbReference type="GO" id="GO:0016757">
    <property type="term" value="F:glycosyltransferase activity"/>
    <property type="evidence" value="ECO:0007669"/>
    <property type="project" value="UniProtKB-KW"/>
</dbReference>
<dbReference type="Gene3D" id="3.40.50.2000">
    <property type="entry name" value="Glycogen Phosphorylase B"/>
    <property type="match status" value="2"/>
</dbReference>
<dbReference type="PANTHER" id="PTHR46401:SF2">
    <property type="entry name" value="GLYCOSYLTRANSFERASE WBBK-RELATED"/>
    <property type="match status" value="1"/>
</dbReference>
<dbReference type="RefSeq" id="WP_379896095.1">
    <property type="nucleotide sequence ID" value="NZ_JBHTON010000009.1"/>
</dbReference>
<dbReference type="EMBL" id="JBHTON010000009">
    <property type="protein sequence ID" value="MFD1484445.1"/>
    <property type="molecule type" value="Genomic_DNA"/>
</dbReference>
<evidence type="ECO:0000313" key="3">
    <source>
        <dbReference type="EMBL" id="MFD1484445.1"/>
    </source>
</evidence>
<keyword evidence="3" id="KW-0328">Glycosyltransferase</keyword>
<evidence type="ECO:0000259" key="2">
    <source>
        <dbReference type="Pfam" id="PF00534"/>
    </source>
</evidence>
<keyword evidence="4" id="KW-1185">Reference proteome</keyword>
<reference evidence="4" key="1">
    <citation type="journal article" date="2019" name="Int. J. Syst. Evol. Microbiol.">
        <title>The Global Catalogue of Microorganisms (GCM) 10K type strain sequencing project: providing services to taxonomists for standard genome sequencing and annotation.</title>
        <authorList>
            <consortium name="The Broad Institute Genomics Platform"/>
            <consortium name="The Broad Institute Genome Sequencing Center for Infectious Disease"/>
            <person name="Wu L."/>
            <person name="Ma J."/>
        </authorList>
    </citation>
    <scope>NUCLEOTIDE SEQUENCE [LARGE SCALE GENOMIC DNA]</scope>
    <source>
        <strain evidence="4">CCM 8903</strain>
    </source>
</reference>
<sequence length="363" mass="41897">MLRIVVNDGVAVPGAGGVYSVLKDFEKMIGAYSSDPIEWIFILSGPFVQERDHVKVIQLPKLKSSKLYRLGFDFLWGRRFINQLDPDIYISFQNTATLGVHAKQFVYLHQPLNYVMDIHKFSFLNQRERKLAIYQRIFGPIINLLIRFANANVIVQTEWLKKILVKRNIQSSQKITVISPTVFVTNKKIRQRPDNFFYPATPMIYKNHRTLIDVCRILSEKGINSFRIFLTITEQDLRELSGAENIPFQIKCLGSIERSKVYKLMEESVLLFPSSIETFGLPLLEAKNMGTEIFSANIGPAREILENYDNVEFFEVGNSAQLAELMKSWLNKDIPIKFQQTDENIHEQPQNVADFLVKEGNNR</sequence>
<gene>
    <name evidence="3" type="ORF">ACFQ5J_04260</name>
</gene>
<dbReference type="Pfam" id="PF00534">
    <property type="entry name" value="Glycos_transf_1"/>
    <property type="match status" value="1"/>
</dbReference>
<accession>A0ABW4E3J1</accession>
<evidence type="ECO:0000313" key="4">
    <source>
        <dbReference type="Proteomes" id="UP001597252"/>
    </source>
</evidence>
<proteinExistence type="predicted"/>
<dbReference type="PANTHER" id="PTHR46401">
    <property type="entry name" value="GLYCOSYLTRANSFERASE WBBK-RELATED"/>
    <property type="match status" value="1"/>
</dbReference>
<feature type="domain" description="Glycosyl transferase family 1" evidence="2">
    <location>
        <begin position="203"/>
        <end position="336"/>
    </location>
</feature>
<dbReference type="EC" id="2.4.-.-" evidence="3"/>
<name>A0ABW4E3J1_9LACO</name>
<protein>
    <submittedName>
        <fullName evidence="3">Glycosyltransferase</fullName>
        <ecNumber evidence="3">2.4.-.-</ecNumber>
    </submittedName>
</protein>
<organism evidence="3 4">
    <name type="scientific">Lacticaseibacillus baoqingensis</name>
    <dbReference type="NCBI Taxonomy" id="2486013"/>
    <lineage>
        <taxon>Bacteria</taxon>
        <taxon>Bacillati</taxon>
        <taxon>Bacillota</taxon>
        <taxon>Bacilli</taxon>
        <taxon>Lactobacillales</taxon>
        <taxon>Lactobacillaceae</taxon>
        <taxon>Lacticaseibacillus</taxon>
    </lineage>
</organism>
<dbReference type="InterPro" id="IPR001296">
    <property type="entry name" value="Glyco_trans_1"/>
</dbReference>
<keyword evidence="1 3" id="KW-0808">Transferase</keyword>